<dbReference type="RefSeq" id="WP_169343113.1">
    <property type="nucleotide sequence ID" value="NZ_JABBJJ010000008.1"/>
</dbReference>
<proteinExistence type="predicted"/>
<gene>
    <name evidence="4" type="ORF">HG543_03005</name>
</gene>
<evidence type="ECO:0000256" key="1">
    <source>
        <dbReference type="SAM" id="MobiDB-lite"/>
    </source>
</evidence>
<dbReference type="Proteomes" id="UP000518300">
    <property type="component" value="Unassembled WGS sequence"/>
</dbReference>
<organism evidence="4 5">
    <name type="scientific">Pyxidicoccus fallax</name>
    <dbReference type="NCBI Taxonomy" id="394095"/>
    <lineage>
        <taxon>Bacteria</taxon>
        <taxon>Pseudomonadati</taxon>
        <taxon>Myxococcota</taxon>
        <taxon>Myxococcia</taxon>
        <taxon>Myxococcales</taxon>
        <taxon>Cystobacterineae</taxon>
        <taxon>Myxococcaceae</taxon>
        <taxon>Pyxidicoccus</taxon>
    </lineage>
</organism>
<accession>A0A848L6C8</accession>
<evidence type="ECO:0000313" key="4">
    <source>
        <dbReference type="EMBL" id="NMO13832.1"/>
    </source>
</evidence>
<dbReference type="InterPro" id="IPR029058">
    <property type="entry name" value="AB_hydrolase_fold"/>
</dbReference>
<feature type="region of interest" description="Disordered" evidence="1">
    <location>
        <begin position="33"/>
        <end position="53"/>
    </location>
</feature>
<evidence type="ECO:0000259" key="3">
    <source>
        <dbReference type="Pfam" id="PF12146"/>
    </source>
</evidence>
<comment type="caution">
    <text evidence="4">The sequence shown here is derived from an EMBL/GenBank/DDBJ whole genome shotgun (WGS) entry which is preliminary data.</text>
</comment>
<dbReference type="SUPFAM" id="SSF53474">
    <property type="entry name" value="alpha/beta-Hydrolases"/>
    <property type="match status" value="1"/>
</dbReference>
<protein>
    <submittedName>
        <fullName evidence="4">Alpha/beta hydrolase</fullName>
    </submittedName>
</protein>
<reference evidence="4 5" key="1">
    <citation type="submission" date="2020-04" db="EMBL/GenBank/DDBJ databases">
        <title>Draft genome of Pyxidicoccus fallax type strain.</title>
        <authorList>
            <person name="Whitworth D.E."/>
        </authorList>
    </citation>
    <scope>NUCLEOTIDE SEQUENCE [LARGE SCALE GENOMIC DNA]</scope>
    <source>
        <strain evidence="4 5">DSM 14698</strain>
    </source>
</reference>
<feature type="domain" description="Serine aminopeptidase S33" evidence="3">
    <location>
        <begin position="160"/>
        <end position="426"/>
    </location>
</feature>
<dbReference type="Gene3D" id="3.40.50.1820">
    <property type="entry name" value="alpha/beta hydrolase"/>
    <property type="match status" value="1"/>
</dbReference>
<feature type="signal peptide" evidence="2">
    <location>
        <begin position="1"/>
        <end position="22"/>
    </location>
</feature>
<dbReference type="PANTHER" id="PTHR43265">
    <property type="entry name" value="ESTERASE ESTD"/>
    <property type="match status" value="1"/>
</dbReference>
<dbReference type="PANTHER" id="PTHR43265:SF1">
    <property type="entry name" value="ESTERASE ESTD"/>
    <property type="match status" value="1"/>
</dbReference>
<dbReference type="EMBL" id="JABBJJ010000008">
    <property type="protein sequence ID" value="NMO13832.1"/>
    <property type="molecule type" value="Genomic_DNA"/>
</dbReference>
<keyword evidence="4" id="KW-0378">Hydrolase</keyword>
<name>A0A848L6C8_9BACT</name>
<sequence length="458" mass="48871">MSRTGACVAVGLCLLLTGGAAGGVAAPHVGRRSAGRAGTAEQPRTAEGLVEAPPFTGGWLRPDGGLVHVGHDGVAPFLMDFASRRRWRLEPREDGAWALAGSQPAARITWNGSRPSLTGLGPAPLVLERLPARTEDVTVRNGGVTLAGTLWLPAGTPPRAGVVLLPDADMETRRALEPYPSFLVHQGLAVLTYDRRGSGGSTGNGRPWVSGMDVLAEDGLAAARLLRERAGLREGAVGLMGFGQGAWAAVHAASRAPELTGFLVLVSGGGGPLWKQEQHRLRNEARRKGLTGPELVELTEFLGVLHDARLYAPEREEKSLRTLDFHLKRAKRRRWYAVTPQSRHEELPLPGMLELQRLLWSNVLSYDPAEDLGRVRGPVLALLGEKDEVTPARPTASALSAALSQADSDVRAGTVTVKVLAGADHRLVLPADAKQPGVETMAEELFPSLEAWLRGLGR</sequence>
<dbReference type="AlphaFoldDB" id="A0A848L6C8"/>
<evidence type="ECO:0000256" key="2">
    <source>
        <dbReference type="SAM" id="SignalP"/>
    </source>
</evidence>
<feature type="chain" id="PRO_5032284952" evidence="2">
    <location>
        <begin position="23"/>
        <end position="458"/>
    </location>
</feature>
<dbReference type="InterPro" id="IPR053145">
    <property type="entry name" value="AB_hydrolase_Est10"/>
</dbReference>
<dbReference type="GO" id="GO:0052689">
    <property type="term" value="F:carboxylic ester hydrolase activity"/>
    <property type="evidence" value="ECO:0007669"/>
    <property type="project" value="TreeGrafter"/>
</dbReference>
<keyword evidence="2" id="KW-0732">Signal</keyword>
<dbReference type="InterPro" id="IPR022742">
    <property type="entry name" value="Hydrolase_4"/>
</dbReference>
<keyword evidence="5" id="KW-1185">Reference proteome</keyword>
<evidence type="ECO:0000313" key="5">
    <source>
        <dbReference type="Proteomes" id="UP000518300"/>
    </source>
</evidence>
<dbReference type="Pfam" id="PF12146">
    <property type="entry name" value="Hydrolase_4"/>
    <property type="match status" value="1"/>
</dbReference>